<dbReference type="InterPro" id="IPR006175">
    <property type="entry name" value="YjgF/YER057c/UK114"/>
</dbReference>
<evidence type="ECO:0000313" key="2">
    <source>
        <dbReference type="Proteomes" id="UP001143349"/>
    </source>
</evidence>
<dbReference type="PANTHER" id="PTHR11803">
    <property type="entry name" value="2-IMINOBUTANOATE/2-IMINOPROPANOATE DEAMINASE RIDA"/>
    <property type="match status" value="1"/>
</dbReference>
<dbReference type="Gene3D" id="3.30.1330.40">
    <property type="entry name" value="RutC-like"/>
    <property type="match status" value="1"/>
</dbReference>
<comment type="caution">
    <text evidence="1">The sequence shown here is derived from an EMBL/GenBank/DDBJ whole genome shotgun (WGS) entry which is preliminary data.</text>
</comment>
<accession>A0AAD3RVD5</accession>
<dbReference type="GO" id="GO:0005829">
    <property type="term" value="C:cytosol"/>
    <property type="evidence" value="ECO:0007669"/>
    <property type="project" value="TreeGrafter"/>
</dbReference>
<dbReference type="CDD" id="cd00448">
    <property type="entry name" value="YjgF_YER057c_UK114_family"/>
    <property type="match status" value="1"/>
</dbReference>
<dbReference type="PANTHER" id="PTHR11803:SF39">
    <property type="entry name" value="2-IMINOBUTANOATE_2-IMINOPROPANOATE DEAMINASE"/>
    <property type="match status" value="1"/>
</dbReference>
<reference evidence="1" key="1">
    <citation type="journal article" date="2014" name="Int. J. Syst. Evol. Microbiol.">
        <title>Complete genome sequence of Corynebacterium casei LMG S-19264T (=DSM 44701T), isolated from a smear-ripened cheese.</title>
        <authorList>
            <consortium name="US DOE Joint Genome Institute (JGI-PGF)"/>
            <person name="Walter F."/>
            <person name="Albersmeier A."/>
            <person name="Kalinowski J."/>
            <person name="Ruckert C."/>
        </authorList>
    </citation>
    <scope>NUCLEOTIDE SEQUENCE</scope>
    <source>
        <strain evidence="1">VKM B-2222</strain>
    </source>
</reference>
<sequence length="134" mass="14458">MTLKAQMQAVNPADINIPNISQAILVESGKLLFLSGHVPLRQDGTLAGPELEDQLEQVFQNLKDTLQAANADFSNVARMTIYIRDLSSADLGTIRSVRDRHIDQSRPPASALIGVAALYDPAVRVEIDAVAAIP</sequence>
<name>A0AAD3RVD5_9RHOB</name>
<organism evidence="1 2">
    <name type="scientific">Paracoccus kondratievae</name>
    <dbReference type="NCBI Taxonomy" id="135740"/>
    <lineage>
        <taxon>Bacteria</taxon>
        <taxon>Pseudomonadati</taxon>
        <taxon>Pseudomonadota</taxon>
        <taxon>Alphaproteobacteria</taxon>
        <taxon>Rhodobacterales</taxon>
        <taxon>Paracoccaceae</taxon>
        <taxon>Paracoccus</taxon>
    </lineage>
</organism>
<dbReference type="SUPFAM" id="SSF55298">
    <property type="entry name" value="YjgF-like"/>
    <property type="match status" value="1"/>
</dbReference>
<dbReference type="EMBL" id="BSFH01000094">
    <property type="protein sequence ID" value="GLK65686.1"/>
    <property type="molecule type" value="Genomic_DNA"/>
</dbReference>
<gene>
    <name evidence="1" type="ORF">GCM10017635_31630</name>
</gene>
<dbReference type="AlphaFoldDB" id="A0AAD3RVD5"/>
<dbReference type="RefSeq" id="WP_010394350.1">
    <property type="nucleotide sequence ID" value="NZ_BSFH01000094.1"/>
</dbReference>
<protein>
    <recommendedName>
        <fullName evidence="3">RidA family protein</fullName>
    </recommendedName>
</protein>
<reference evidence="1" key="2">
    <citation type="submission" date="2023-01" db="EMBL/GenBank/DDBJ databases">
        <authorList>
            <person name="Sun Q."/>
            <person name="Evtushenko L."/>
        </authorList>
    </citation>
    <scope>NUCLEOTIDE SEQUENCE</scope>
    <source>
        <strain evidence="1">VKM B-2222</strain>
    </source>
</reference>
<evidence type="ECO:0008006" key="3">
    <source>
        <dbReference type="Google" id="ProtNLM"/>
    </source>
</evidence>
<dbReference type="Proteomes" id="UP001143349">
    <property type="component" value="Unassembled WGS sequence"/>
</dbReference>
<dbReference type="GO" id="GO:0019239">
    <property type="term" value="F:deaminase activity"/>
    <property type="evidence" value="ECO:0007669"/>
    <property type="project" value="TreeGrafter"/>
</dbReference>
<dbReference type="Pfam" id="PF01042">
    <property type="entry name" value="Ribonuc_L-PSP"/>
    <property type="match status" value="1"/>
</dbReference>
<evidence type="ECO:0000313" key="1">
    <source>
        <dbReference type="EMBL" id="GLK65686.1"/>
    </source>
</evidence>
<dbReference type="InterPro" id="IPR035959">
    <property type="entry name" value="RutC-like_sf"/>
</dbReference>
<proteinExistence type="predicted"/>
<keyword evidence="2" id="KW-1185">Reference proteome</keyword>